<feature type="domain" description="Reverse transcriptase" evidence="1">
    <location>
        <begin position="1"/>
        <end position="127"/>
    </location>
</feature>
<dbReference type="EMBL" id="KL367507">
    <property type="protein sequence ID" value="KFD68183.1"/>
    <property type="molecule type" value="Genomic_DNA"/>
</dbReference>
<evidence type="ECO:0000313" key="2">
    <source>
        <dbReference type="EMBL" id="KFD68177.1"/>
    </source>
</evidence>
<gene>
    <name evidence="2" type="ORF">M514_19659</name>
    <name evidence="3" type="ORF">M514_19665</name>
</gene>
<dbReference type="PROSITE" id="PS50878">
    <property type="entry name" value="RT_POL"/>
    <property type="match status" value="1"/>
</dbReference>
<evidence type="ECO:0000313" key="3">
    <source>
        <dbReference type="EMBL" id="KFD68183.1"/>
    </source>
</evidence>
<dbReference type="PANTHER" id="PTHR21301:SF11">
    <property type="entry name" value="GIY-YIG DOMAIN-CONTAINING PROTEIN"/>
    <property type="match status" value="1"/>
</dbReference>
<dbReference type="Proteomes" id="UP000030758">
    <property type="component" value="Unassembled WGS sequence"/>
</dbReference>
<accession>A0A085NFD1</accession>
<reference evidence="2" key="1">
    <citation type="journal article" date="2014" name="Nat. Genet.">
        <title>Genome and transcriptome of the porcine whipworm Trichuris suis.</title>
        <authorList>
            <person name="Jex A.R."/>
            <person name="Nejsum P."/>
            <person name="Schwarz E.M."/>
            <person name="Hu L."/>
            <person name="Young N.D."/>
            <person name="Hall R.S."/>
            <person name="Korhonen P.K."/>
            <person name="Liao S."/>
            <person name="Thamsborg S."/>
            <person name="Xia J."/>
            <person name="Xu P."/>
            <person name="Wang S."/>
            <person name="Scheerlinck J.P."/>
            <person name="Hofmann A."/>
            <person name="Sternberg P.W."/>
            <person name="Wang J."/>
            <person name="Gasser R.B."/>
        </authorList>
    </citation>
    <scope>NUCLEOTIDE SEQUENCE [LARGE SCALE GENOMIC DNA]</scope>
    <source>
        <strain evidence="2">DCEP-RM93F</strain>
    </source>
</reference>
<dbReference type="PANTHER" id="PTHR21301">
    <property type="entry name" value="REVERSE TRANSCRIPTASE"/>
    <property type="match status" value="1"/>
</dbReference>
<protein>
    <recommendedName>
        <fullName evidence="1">Reverse transcriptase domain-containing protein</fullName>
    </recommendedName>
</protein>
<dbReference type="AlphaFoldDB" id="A0A085NFD1"/>
<dbReference type="InterPro" id="IPR000477">
    <property type="entry name" value="RT_dom"/>
</dbReference>
<dbReference type="EMBL" id="KL367507">
    <property type="protein sequence ID" value="KFD68177.1"/>
    <property type="molecule type" value="Genomic_DNA"/>
</dbReference>
<name>A0A085NFD1_9BILA</name>
<evidence type="ECO:0000259" key="1">
    <source>
        <dbReference type="PROSITE" id="PS50878"/>
    </source>
</evidence>
<proteinExistence type="predicted"/>
<organism evidence="2">
    <name type="scientific">Trichuris suis</name>
    <name type="common">pig whipworm</name>
    <dbReference type="NCBI Taxonomy" id="68888"/>
    <lineage>
        <taxon>Eukaryota</taxon>
        <taxon>Metazoa</taxon>
        <taxon>Ecdysozoa</taxon>
        <taxon>Nematoda</taxon>
        <taxon>Enoplea</taxon>
        <taxon>Dorylaimia</taxon>
        <taxon>Trichinellida</taxon>
        <taxon>Trichuridae</taxon>
        <taxon>Trichuris</taxon>
    </lineage>
</organism>
<sequence length="127" mass="14820">MVSYDVKDLFTSIWIHHTHTVLQTLFDSDSSLSQRTDPSPYHIVKLVSFCMRQGNYFRFQESFFLQNDGAPMGSSLSPVLAELFMEHVEVIAFEQTDNPVTPDFSRDMWTIFLPLLKEHRKTLSWNT</sequence>